<dbReference type="Gene3D" id="2.170.190.11">
    <property type="entry name" value="Molybdopterin biosynthesis moea protein, domain 3"/>
    <property type="match status" value="1"/>
</dbReference>
<dbReference type="SUPFAM" id="SSF63882">
    <property type="entry name" value="MoeA N-terminal region -like"/>
    <property type="match status" value="1"/>
</dbReference>
<evidence type="ECO:0000256" key="7">
    <source>
        <dbReference type="RuleBase" id="RU365090"/>
    </source>
</evidence>
<evidence type="ECO:0000256" key="5">
    <source>
        <dbReference type="ARBA" id="ARBA00023150"/>
    </source>
</evidence>
<feature type="domain" description="MoaB/Mog" evidence="9">
    <location>
        <begin position="193"/>
        <end position="336"/>
    </location>
</feature>
<keyword evidence="4 7" id="KW-0500">Molybdenum</keyword>
<protein>
    <recommendedName>
        <fullName evidence="7">Molybdopterin molybdenumtransferase</fullName>
        <ecNumber evidence="7">2.10.1.1</ecNumber>
    </recommendedName>
</protein>
<comment type="cofactor">
    <cofactor evidence="7">
        <name>Mg(2+)</name>
        <dbReference type="ChEBI" id="CHEBI:18420"/>
    </cofactor>
</comment>
<comment type="catalytic activity">
    <reaction evidence="6">
        <text>adenylyl-molybdopterin + molybdate = Mo-molybdopterin + AMP + H(+)</text>
        <dbReference type="Rhea" id="RHEA:35047"/>
        <dbReference type="ChEBI" id="CHEBI:15378"/>
        <dbReference type="ChEBI" id="CHEBI:36264"/>
        <dbReference type="ChEBI" id="CHEBI:62727"/>
        <dbReference type="ChEBI" id="CHEBI:71302"/>
        <dbReference type="ChEBI" id="CHEBI:456215"/>
        <dbReference type="EC" id="2.10.1.1"/>
    </reaction>
</comment>
<evidence type="ECO:0000313" key="11">
    <source>
        <dbReference type="Proteomes" id="UP000195981"/>
    </source>
</evidence>
<dbReference type="SUPFAM" id="SSF53218">
    <property type="entry name" value="Molybdenum cofactor biosynthesis proteins"/>
    <property type="match status" value="1"/>
</dbReference>
<keyword evidence="7" id="KW-0808">Transferase</keyword>
<dbReference type="InterPro" id="IPR036135">
    <property type="entry name" value="MoeA_linker/N_sf"/>
</dbReference>
<dbReference type="RefSeq" id="WP_087104238.1">
    <property type="nucleotide sequence ID" value="NZ_FWFG01000068.1"/>
</dbReference>
<dbReference type="SUPFAM" id="SSF63867">
    <property type="entry name" value="MoeA C-terminal domain-like"/>
    <property type="match status" value="1"/>
</dbReference>
<name>A0A1X6X394_9MICO</name>
<evidence type="ECO:0000256" key="8">
    <source>
        <dbReference type="SAM" id="MobiDB-lite"/>
    </source>
</evidence>
<dbReference type="Gene3D" id="3.40.980.10">
    <property type="entry name" value="MoaB/Mog-like domain"/>
    <property type="match status" value="1"/>
</dbReference>
<dbReference type="CDD" id="cd00887">
    <property type="entry name" value="MoeA"/>
    <property type="match status" value="1"/>
</dbReference>
<organism evidence="10 11">
    <name type="scientific">Brachybacterium nesterenkovii</name>
    <dbReference type="NCBI Taxonomy" id="47847"/>
    <lineage>
        <taxon>Bacteria</taxon>
        <taxon>Bacillati</taxon>
        <taxon>Actinomycetota</taxon>
        <taxon>Actinomycetes</taxon>
        <taxon>Micrococcales</taxon>
        <taxon>Dermabacteraceae</taxon>
        <taxon>Brachybacterium</taxon>
    </lineage>
</organism>
<dbReference type="AlphaFoldDB" id="A0A1X6X394"/>
<dbReference type="EMBL" id="FWFG01000068">
    <property type="protein sequence ID" value="SLM92337.1"/>
    <property type="molecule type" value="Genomic_DNA"/>
</dbReference>
<feature type="region of interest" description="Disordered" evidence="8">
    <location>
        <begin position="88"/>
        <end position="110"/>
    </location>
</feature>
<evidence type="ECO:0000256" key="3">
    <source>
        <dbReference type="ARBA" id="ARBA00010763"/>
    </source>
</evidence>
<dbReference type="NCBIfam" id="NF045515">
    <property type="entry name" value="Glp_gephyrin"/>
    <property type="match status" value="1"/>
</dbReference>
<evidence type="ECO:0000313" key="10">
    <source>
        <dbReference type="EMBL" id="SLM92337.1"/>
    </source>
</evidence>
<dbReference type="UniPathway" id="UPA00344"/>
<comment type="function">
    <text evidence="1 7">Catalyzes the insertion of molybdate into adenylated molybdopterin with the concomitant release of AMP.</text>
</comment>
<dbReference type="InterPro" id="IPR036425">
    <property type="entry name" value="MoaB/Mog-like_dom_sf"/>
</dbReference>
<keyword evidence="11" id="KW-1185">Reference proteome</keyword>
<dbReference type="InterPro" id="IPR036688">
    <property type="entry name" value="MoeA_C_domain_IV_sf"/>
</dbReference>
<dbReference type="InterPro" id="IPR005111">
    <property type="entry name" value="MoeA_C_domain_IV"/>
</dbReference>
<dbReference type="Pfam" id="PF03453">
    <property type="entry name" value="MoeA_N"/>
    <property type="match status" value="1"/>
</dbReference>
<dbReference type="PANTHER" id="PTHR10192:SF5">
    <property type="entry name" value="GEPHYRIN"/>
    <property type="match status" value="1"/>
</dbReference>
<dbReference type="SMART" id="SM00852">
    <property type="entry name" value="MoCF_biosynth"/>
    <property type="match status" value="1"/>
</dbReference>
<keyword evidence="5 7" id="KW-0501">Molybdenum cofactor biosynthesis</keyword>
<evidence type="ECO:0000256" key="2">
    <source>
        <dbReference type="ARBA" id="ARBA00005046"/>
    </source>
</evidence>
<proteinExistence type="inferred from homology"/>
<dbReference type="Proteomes" id="UP000195981">
    <property type="component" value="Unassembled WGS sequence"/>
</dbReference>
<dbReference type="EC" id="2.10.1.1" evidence="7"/>
<gene>
    <name evidence="10" type="ORF">FM110_07975</name>
</gene>
<comment type="similarity">
    <text evidence="3 7">Belongs to the MoeA family.</text>
</comment>
<dbReference type="GO" id="GO:0006777">
    <property type="term" value="P:Mo-molybdopterin cofactor biosynthetic process"/>
    <property type="evidence" value="ECO:0007669"/>
    <property type="project" value="UniProtKB-UniRule"/>
</dbReference>
<comment type="pathway">
    <text evidence="2 7">Cofactor biosynthesis; molybdopterin biosynthesis.</text>
</comment>
<evidence type="ECO:0000256" key="6">
    <source>
        <dbReference type="ARBA" id="ARBA00047317"/>
    </source>
</evidence>
<dbReference type="InterPro" id="IPR001453">
    <property type="entry name" value="MoaB/Mog_dom"/>
</dbReference>
<dbReference type="OrthoDB" id="9804758at2"/>
<dbReference type="PANTHER" id="PTHR10192">
    <property type="entry name" value="MOLYBDOPTERIN BIOSYNTHESIS PROTEIN"/>
    <property type="match status" value="1"/>
</dbReference>
<evidence type="ECO:0000256" key="1">
    <source>
        <dbReference type="ARBA" id="ARBA00002901"/>
    </source>
</evidence>
<keyword evidence="7" id="KW-0479">Metal-binding</keyword>
<reference evidence="10 11" key="1">
    <citation type="submission" date="2017-02" db="EMBL/GenBank/DDBJ databases">
        <authorList>
            <person name="Peterson S.W."/>
        </authorList>
    </citation>
    <scope>NUCLEOTIDE SEQUENCE [LARGE SCALE GENOMIC DNA]</scope>
    <source>
        <strain evidence="10 11">CIP104813</strain>
    </source>
</reference>
<dbReference type="Gene3D" id="2.40.340.10">
    <property type="entry name" value="MoeA, C-terminal, domain IV"/>
    <property type="match status" value="1"/>
</dbReference>
<dbReference type="Gene3D" id="3.90.105.10">
    <property type="entry name" value="Molybdopterin biosynthesis moea protein, domain 2"/>
    <property type="match status" value="1"/>
</dbReference>
<dbReference type="InterPro" id="IPR038987">
    <property type="entry name" value="MoeA-like"/>
</dbReference>
<evidence type="ECO:0000259" key="9">
    <source>
        <dbReference type="SMART" id="SM00852"/>
    </source>
</evidence>
<keyword evidence="7" id="KW-0460">Magnesium</keyword>
<sequence>MAHDHASSPSTRVPLADHQADVAALLTPLLRSERRALGPELVGRIAAAERRAVIDVPSADNSQMDGFALACADLGAAGEERTLPVGTAIPAGAAPSPHEPGTAQPIMTGAPLPDGADLVVPVEEAVTGGFDTAEVTLRPVDVAAGRFVRPRGSDTREGDTVLRAGDRLTPARIAHLASVGVRDVEVLAPVRTAVLSTGSEVAGCDETLPDGGAFDANGPGLAAALADAGADVVAVGRVPDDPAALHARLAELAADGIELLVTSGGVSKGAYEVVKLAAELPGIELTFLSVAMQPGGPQGIGTATVDGHRIAWVALPGNPVSSLLSCELLLRPALGAPARTRLRLPVRVESDEPSPVALEQFRRARLLPGGEVRLAGGPSSHLLGALAVADALVIVPVGVDAVRDGDTLTTIVLS</sequence>
<dbReference type="Pfam" id="PF00994">
    <property type="entry name" value="MoCF_biosynth"/>
    <property type="match status" value="1"/>
</dbReference>
<dbReference type="Pfam" id="PF03454">
    <property type="entry name" value="MoeA_C"/>
    <property type="match status" value="1"/>
</dbReference>
<dbReference type="GO" id="GO:0005829">
    <property type="term" value="C:cytosol"/>
    <property type="evidence" value="ECO:0007669"/>
    <property type="project" value="TreeGrafter"/>
</dbReference>
<accession>A0A1X6X394</accession>
<dbReference type="InterPro" id="IPR005110">
    <property type="entry name" value="MoeA_linker/N"/>
</dbReference>
<evidence type="ECO:0000256" key="4">
    <source>
        <dbReference type="ARBA" id="ARBA00022505"/>
    </source>
</evidence>
<dbReference type="GO" id="GO:0046872">
    <property type="term" value="F:metal ion binding"/>
    <property type="evidence" value="ECO:0007669"/>
    <property type="project" value="UniProtKB-UniRule"/>
</dbReference>
<dbReference type="GO" id="GO:0061599">
    <property type="term" value="F:molybdopterin molybdotransferase activity"/>
    <property type="evidence" value="ECO:0007669"/>
    <property type="project" value="UniProtKB-UniRule"/>
</dbReference>